<dbReference type="Pfam" id="PF00582">
    <property type="entry name" value="Usp"/>
    <property type="match status" value="2"/>
</dbReference>
<accession>A0ABT0P8E7</accession>
<evidence type="ECO:0000313" key="3">
    <source>
        <dbReference type="EMBL" id="MCL6229741.1"/>
    </source>
</evidence>
<dbReference type="PRINTS" id="PR01438">
    <property type="entry name" value="UNVRSLSTRESS"/>
</dbReference>
<dbReference type="InterPro" id="IPR006015">
    <property type="entry name" value="Universal_stress_UspA"/>
</dbReference>
<name>A0ABT0P8E7_9HYPH</name>
<dbReference type="InterPro" id="IPR006016">
    <property type="entry name" value="UspA"/>
</dbReference>
<comment type="caution">
    <text evidence="3">The sequence shown here is derived from an EMBL/GenBank/DDBJ whole genome shotgun (WGS) entry which is preliminary data.</text>
</comment>
<evidence type="ECO:0000256" key="1">
    <source>
        <dbReference type="ARBA" id="ARBA00008791"/>
    </source>
</evidence>
<gene>
    <name evidence="3" type="ORF">M4Z11_03860</name>
</gene>
<dbReference type="EMBL" id="JAMCOF010000005">
    <property type="protein sequence ID" value="MCL6229741.1"/>
    <property type="molecule type" value="Genomic_DNA"/>
</dbReference>
<dbReference type="PANTHER" id="PTHR46268">
    <property type="entry name" value="STRESS RESPONSE PROTEIN NHAX"/>
    <property type="match status" value="1"/>
</dbReference>
<keyword evidence="4" id="KW-1185">Reference proteome</keyword>
<evidence type="ECO:0000259" key="2">
    <source>
        <dbReference type="Pfam" id="PF00582"/>
    </source>
</evidence>
<dbReference type="Gene3D" id="3.40.50.12370">
    <property type="match status" value="1"/>
</dbReference>
<feature type="domain" description="UspA" evidence="2">
    <location>
        <begin position="245"/>
        <end position="286"/>
    </location>
</feature>
<sequence length="288" mass="32422">MTKPILALIDSSIYANSVCDLALWAAKSMQTTIRLLHVLDKSEEEIHLPNTQQMDINSNILNPSPLARQDPTLAKALFAQKIGQTALDEAQNYLNSHSEIEVETRLRHGTLLDALNTYSNKSSMIVMGKRGEQTALDKKRLGLNFENVVRSSELPILVASRHFQPIQRILIAFDGGPLIMKAIDFICTQEFFKNVTFILGMAEQQTQTIQTSFDETLARLQSAGFNAEPLRTEINFEQMVLHNIEPLNLNMLLMGAFHHSKVHNFLFGSKSQAIIHNTPIPVMIMRKL</sequence>
<organism evidence="3 4">
    <name type="scientific">Bartonella bilalgolemii</name>
    <dbReference type="NCBI Taxonomy" id="2942911"/>
    <lineage>
        <taxon>Bacteria</taxon>
        <taxon>Pseudomonadati</taxon>
        <taxon>Pseudomonadota</taxon>
        <taxon>Alphaproteobacteria</taxon>
        <taxon>Hyphomicrobiales</taxon>
        <taxon>Bartonellaceae</taxon>
        <taxon>Bartonella</taxon>
    </lineage>
</organism>
<dbReference type="Proteomes" id="UP001523003">
    <property type="component" value="Unassembled WGS sequence"/>
</dbReference>
<reference evidence="3 4" key="1">
    <citation type="submission" date="2022-05" db="EMBL/GenBank/DDBJ databases">
        <title>Description of the Bartonella bilalgolemii sp. nov. Isolated from Apodemus uralensis (Pallas 1811).</title>
        <authorList>
            <person name="Zgheib R."/>
            <person name="Celebi B."/>
        </authorList>
    </citation>
    <scope>NUCLEOTIDE SEQUENCE [LARGE SCALE GENOMIC DNA]</scope>
    <source>
        <strain evidence="3 4">G70</strain>
    </source>
</reference>
<dbReference type="PANTHER" id="PTHR46268:SF6">
    <property type="entry name" value="UNIVERSAL STRESS PROTEIN UP12"/>
    <property type="match status" value="1"/>
</dbReference>
<comment type="similarity">
    <text evidence="1">Belongs to the universal stress protein A family.</text>
</comment>
<feature type="domain" description="UspA" evidence="2">
    <location>
        <begin position="1"/>
        <end position="158"/>
    </location>
</feature>
<proteinExistence type="inferred from homology"/>
<protein>
    <submittedName>
        <fullName evidence="3">Universal stress protein</fullName>
    </submittedName>
</protein>
<dbReference type="CDD" id="cd00293">
    <property type="entry name" value="USP-like"/>
    <property type="match status" value="2"/>
</dbReference>
<evidence type="ECO:0000313" key="4">
    <source>
        <dbReference type="Proteomes" id="UP001523003"/>
    </source>
</evidence>
<dbReference type="SUPFAM" id="SSF52402">
    <property type="entry name" value="Adenine nucleotide alpha hydrolases-like"/>
    <property type="match status" value="2"/>
</dbReference>
<dbReference type="RefSeq" id="WP_249676513.1">
    <property type="nucleotide sequence ID" value="NZ_JAMCOF010000005.1"/>
</dbReference>